<gene>
    <name evidence="2" type="ORF">MARPO_0056s0122</name>
</gene>
<feature type="region of interest" description="Disordered" evidence="1">
    <location>
        <begin position="1"/>
        <end position="118"/>
    </location>
</feature>
<evidence type="ECO:0000313" key="2">
    <source>
        <dbReference type="EMBL" id="PTQ37677.1"/>
    </source>
</evidence>
<name>A0A2R6WV01_MARPO</name>
<evidence type="ECO:0000256" key="1">
    <source>
        <dbReference type="SAM" id="MobiDB-lite"/>
    </source>
</evidence>
<dbReference type="EMBL" id="KZ772728">
    <property type="protein sequence ID" value="PTQ37677.1"/>
    <property type="molecule type" value="Genomic_DNA"/>
</dbReference>
<evidence type="ECO:0000313" key="3">
    <source>
        <dbReference type="Proteomes" id="UP000244005"/>
    </source>
</evidence>
<keyword evidence="3" id="KW-1185">Reference proteome</keyword>
<feature type="compositionally biased region" description="Basic and acidic residues" evidence="1">
    <location>
        <begin position="1"/>
        <end position="10"/>
    </location>
</feature>
<dbReference type="AlphaFoldDB" id="A0A2R6WV01"/>
<organism evidence="2 3">
    <name type="scientific">Marchantia polymorpha</name>
    <name type="common">Common liverwort</name>
    <name type="synonym">Marchantia aquatica</name>
    <dbReference type="NCBI Taxonomy" id="3197"/>
    <lineage>
        <taxon>Eukaryota</taxon>
        <taxon>Viridiplantae</taxon>
        <taxon>Streptophyta</taxon>
        <taxon>Embryophyta</taxon>
        <taxon>Marchantiophyta</taxon>
        <taxon>Marchantiopsida</taxon>
        <taxon>Marchantiidae</taxon>
        <taxon>Marchantiales</taxon>
        <taxon>Marchantiaceae</taxon>
        <taxon>Marchantia</taxon>
    </lineage>
</organism>
<protein>
    <submittedName>
        <fullName evidence="2">Uncharacterized protein</fullName>
    </submittedName>
</protein>
<sequence length="172" mass="18351">MDGRASERAGQRNRRAGVAGGARTGASRSTPWRSPETRLTLPAHSVRVSTSSCSGFRRSFIPSRSDSPLGLDPDRPVQAGAWPLSYPHSSMPSPSARTAPSRHLSLDGRQKHGSTSTTIGSCERALRILGSASSSSSDSFLSPFRCVDFPAAMEEDLASSEEFGTNLMALRE</sequence>
<accession>A0A2R6WV01</accession>
<reference evidence="3" key="1">
    <citation type="journal article" date="2017" name="Cell">
        <title>Insights into land plant evolution garnered from the Marchantia polymorpha genome.</title>
        <authorList>
            <person name="Bowman J.L."/>
            <person name="Kohchi T."/>
            <person name="Yamato K.T."/>
            <person name="Jenkins J."/>
            <person name="Shu S."/>
            <person name="Ishizaki K."/>
            <person name="Yamaoka S."/>
            <person name="Nishihama R."/>
            <person name="Nakamura Y."/>
            <person name="Berger F."/>
            <person name="Adam C."/>
            <person name="Aki S.S."/>
            <person name="Althoff F."/>
            <person name="Araki T."/>
            <person name="Arteaga-Vazquez M.A."/>
            <person name="Balasubrmanian S."/>
            <person name="Barry K."/>
            <person name="Bauer D."/>
            <person name="Boehm C.R."/>
            <person name="Briginshaw L."/>
            <person name="Caballero-Perez J."/>
            <person name="Catarino B."/>
            <person name="Chen F."/>
            <person name="Chiyoda S."/>
            <person name="Chovatia M."/>
            <person name="Davies K.M."/>
            <person name="Delmans M."/>
            <person name="Demura T."/>
            <person name="Dierschke T."/>
            <person name="Dolan L."/>
            <person name="Dorantes-Acosta A.E."/>
            <person name="Eklund D.M."/>
            <person name="Florent S.N."/>
            <person name="Flores-Sandoval E."/>
            <person name="Fujiyama A."/>
            <person name="Fukuzawa H."/>
            <person name="Galik B."/>
            <person name="Grimanelli D."/>
            <person name="Grimwood J."/>
            <person name="Grossniklaus U."/>
            <person name="Hamada T."/>
            <person name="Haseloff J."/>
            <person name="Hetherington A.J."/>
            <person name="Higo A."/>
            <person name="Hirakawa Y."/>
            <person name="Hundley H.N."/>
            <person name="Ikeda Y."/>
            <person name="Inoue K."/>
            <person name="Inoue S.I."/>
            <person name="Ishida S."/>
            <person name="Jia Q."/>
            <person name="Kakita M."/>
            <person name="Kanazawa T."/>
            <person name="Kawai Y."/>
            <person name="Kawashima T."/>
            <person name="Kennedy M."/>
            <person name="Kinose K."/>
            <person name="Kinoshita T."/>
            <person name="Kohara Y."/>
            <person name="Koide E."/>
            <person name="Komatsu K."/>
            <person name="Kopischke S."/>
            <person name="Kubo M."/>
            <person name="Kyozuka J."/>
            <person name="Lagercrantz U."/>
            <person name="Lin S.S."/>
            <person name="Lindquist E."/>
            <person name="Lipzen A.M."/>
            <person name="Lu C.W."/>
            <person name="De Luna E."/>
            <person name="Martienssen R.A."/>
            <person name="Minamino N."/>
            <person name="Mizutani M."/>
            <person name="Mizutani M."/>
            <person name="Mochizuki N."/>
            <person name="Monte I."/>
            <person name="Mosher R."/>
            <person name="Nagasaki H."/>
            <person name="Nakagami H."/>
            <person name="Naramoto S."/>
            <person name="Nishitani K."/>
            <person name="Ohtani M."/>
            <person name="Okamoto T."/>
            <person name="Okumura M."/>
            <person name="Phillips J."/>
            <person name="Pollak B."/>
            <person name="Reinders A."/>
            <person name="Rovekamp M."/>
            <person name="Sano R."/>
            <person name="Sawa S."/>
            <person name="Schmid M.W."/>
            <person name="Shirakawa M."/>
            <person name="Solano R."/>
            <person name="Spunde A."/>
            <person name="Suetsugu N."/>
            <person name="Sugano S."/>
            <person name="Sugiyama A."/>
            <person name="Sun R."/>
            <person name="Suzuki Y."/>
            <person name="Takenaka M."/>
            <person name="Takezawa D."/>
            <person name="Tomogane H."/>
            <person name="Tsuzuki M."/>
            <person name="Ueda T."/>
            <person name="Umeda M."/>
            <person name="Ward J.M."/>
            <person name="Watanabe Y."/>
            <person name="Yazaki K."/>
            <person name="Yokoyama R."/>
            <person name="Yoshitake Y."/>
            <person name="Yotsui I."/>
            <person name="Zachgo S."/>
            <person name="Schmutz J."/>
        </authorList>
    </citation>
    <scope>NUCLEOTIDE SEQUENCE [LARGE SCALE GENOMIC DNA]</scope>
    <source>
        <strain evidence="3">Tak-1</strain>
    </source>
</reference>
<feature type="compositionally biased region" description="Polar residues" evidence="1">
    <location>
        <begin position="87"/>
        <end position="98"/>
    </location>
</feature>
<proteinExistence type="predicted"/>
<dbReference type="Proteomes" id="UP000244005">
    <property type="component" value="Unassembled WGS sequence"/>
</dbReference>